<reference evidence="2 3" key="1">
    <citation type="submission" date="2018-08" db="EMBL/GenBank/DDBJ databases">
        <title>A genome reference for cultivated species of the human gut microbiota.</title>
        <authorList>
            <person name="Zou Y."/>
            <person name="Xue W."/>
            <person name="Luo G."/>
        </authorList>
    </citation>
    <scope>NUCLEOTIDE SEQUENCE [LARGE SCALE GENOMIC DNA]</scope>
    <source>
        <strain evidence="2 3">AF28-26</strain>
    </source>
</reference>
<gene>
    <name evidence="2" type="ORF">DWY99_03750</name>
</gene>
<dbReference type="Pfam" id="PF25583">
    <property type="entry name" value="WCX"/>
    <property type="match status" value="1"/>
</dbReference>
<feature type="domain" description="WCX" evidence="1">
    <location>
        <begin position="2"/>
        <end position="46"/>
    </location>
</feature>
<dbReference type="InterPro" id="IPR057727">
    <property type="entry name" value="WCX_dom"/>
</dbReference>
<dbReference type="EMBL" id="QRTC01000009">
    <property type="protein sequence ID" value="RGQ42819.1"/>
    <property type="molecule type" value="Genomic_DNA"/>
</dbReference>
<evidence type="ECO:0000313" key="3">
    <source>
        <dbReference type="Proteomes" id="UP000284751"/>
    </source>
</evidence>
<dbReference type="Proteomes" id="UP000284751">
    <property type="component" value="Unassembled WGS sequence"/>
</dbReference>
<proteinExistence type="predicted"/>
<evidence type="ECO:0000313" key="2">
    <source>
        <dbReference type="EMBL" id="RGQ42819.1"/>
    </source>
</evidence>
<comment type="caution">
    <text evidence="2">The sequence shown here is derived from an EMBL/GenBank/DDBJ whole genome shotgun (WGS) entry which is preliminary data.</text>
</comment>
<sequence>MITPGEDGRLWVAVDFPRGSWVLGYLLSFGDGVTVLSPPELRRALKG</sequence>
<organism evidence="2 3">
    <name type="scientific">[Clostridium] leptum</name>
    <dbReference type="NCBI Taxonomy" id="1535"/>
    <lineage>
        <taxon>Bacteria</taxon>
        <taxon>Bacillati</taxon>
        <taxon>Bacillota</taxon>
        <taxon>Clostridia</taxon>
        <taxon>Eubacteriales</taxon>
        <taxon>Oscillospiraceae</taxon>
        <taxon>Oscillospiraceae incertae sedis</taxon>
    </lineage>
</organism>
<protein>
    <submittedName>
        <fullName evidence="2">WYL domain-containing protein</fullName>
    </submittedName>
</protein>
<accession>A0A412AZQ7</accession>
<evidence type="ECO:0000259" key="1">
    <source>
        <dbReference type="Pfam" id="PF25583"/>
    </source>
</evidence>
<dbReference type="AlphaFoldDB" id="A0A412AZQ7"/>
<name>A0A412AZQ7_9FIRM</name>